<evidence type="ECO:0000259" key="2">
    <source>
        <dbReference type="Pfam" id="PF01965"/>
    </source>
</evidence>
<feature type="domain" description="DJ-1/PfpI" evidence="2">
    <location>
        <begin position="28"/>
        <end position="186"/>
    </location>
</feature>
<dbReference type="SUPFAM" id="SSF52317">
    <property type="entry name" value="Class I glutamine amidotransferase-like"/>
    <property type="match status" value="1"/>
</dbReference>
<feature type="region of interest" description="Disordered" evidence="1">
    <location>
        <begin position="218"/>
        <end position="254"/>
    </location>
</feature>
<dbReference type="AlphaFoldDB" id="A0A4U0U4T6"/>
<comment type="caution">
    <text evidence="3">The sequence shown here is derived from an EMBL/GenBank/DDBJ whole genome shotgun (WGS) entry which is preliminary data.</text>
</comment>
<dbReference type="OrthoDB" id="543156at2759"/>
<accession>A0A4U0U4T6</accession>
<keyword evidence="4" id="KW-1185">Reference proteome</keyword>
<dbReference type="PANTHER" id="PTHR43130:SF3">
    <property type="entry name" value="HTH-TYPE TRANSCRIPTIONAL REGULATOR RV1931C"/>
    <property type="match status" value="1"/>
</dbReference>
<proteinExistence type="predicted"/>
<dbReference type="PANTHER" id="PTHR43130">
    <property type="entry name" value="ARAC-FAMILY TRANSCRIPTIONAL REGULATOR"/>
    <property type="match status" value="1"/>
</dbReference>
<reference evidence="3 4" key="1">
    <citation type="submission" date="2017-03" db="EMBL/GenBank/DDBJ databases">
        <title>Genomes of endolithic fungi from Antarctica.</title>
        <authorList>
            <person name="Coleine C."/>
            <person name="Masonjones S."/>
            <person name="Stajich J.E."/>
        </authorList>
    </citation>
    <scope>NUCLEOTIDE SEQUENCE [LARGE SCALE GENOMIC DNA]</scope>
    <source>
        <strain evidence="3 4">CCFEE 6315</strain>
    </source>
</reference>
<organism evidence="3 4">
    <name type="scientific">Salinomyces thailandicus</name>
    <dbReference type="NCBI Taxonomy" id="706561"/>
    <lineage>
        <taxon>Eukaryota</taxon>
        <taxon>Fungi</taxon>
        <taxon>Dikarya</taxon>
        <taxon>Ascomycota</taxon>
        <taxon>Pezizomycotina</taxon>
        <taxon>Dothideomycetes</taxon>
        <taxon>Dothideomycetidae</taxon>
        <taxon>Mycosphaerellales</taxon>
        <taxon>Teratosphaeriaceae</taxon>
        <taxon>Salinomyces</taxon>
    </lineage>
</organism>
<dbReference type="InterPro" id="IPR002818">
    <property type="entry name" value="DJ-1/PfpI"/>
</dbReference>
<protein>
    <recommendedName>
        <fullName evidence="2">DJ-1/PfpI domain-containing protein</fullName>
    </recommendedName>
</protein>
<evidence type="ECO:0000313" key="3">
    <source>
        <dbReference type="EMBL" id="TKA29552.1"/>
    </source>
</evidence>
<evidence type="ECO:0000256" key="1">
    <source>
        <dbReference type="SAM" id="MobiDB-lite"/>
    </source>
</evidence>
<evidence type="ECO:0000313" key="4">
    <source>
        <dbReference type="Proteomes" id="UP000308549"/>
    </source>
</evidence>
<dbReference type="Gene3D" id="3.40.50.880">
    <property type="match status" value="1"/>
</dbReference>
<dbReference type="Proteomes" id="UP000308549">
    <property type="component" value="Unassembled WGS sequence"/>
</dbReference>
<gene>
    <name evidence="3" type="ORF">B0A50_03565</name>
</gene>
<dbReference type="EMBL" id="NAJL01000014">
    <property type="protein sequence ID" value="TKA29552.1"/>
    <property type="molecule type" value="Genomic_DNA"/>
</dbReference>
<dbReference type="Pfam" id="PF01965">
    <property type="entry name" value="DJ-1_PfpI"/>
    <property type="match status" value="1"/>
</dbReference>
<sequence length="329" mass="36341">MGKIWGKLNTGKMSAIVEEPDGYYEPIKVLVTLHEGMDTMDAVGPMEVFSMALHDKKDPQSKAFRVIFAGEGQQTMTAQNFPMTAHIDYNEAMKRLGEIDLLVVPGGGHEKVLQAKSQPLTMIKAYAELQKKNPARERSLMSVCTGSLFLAETGILSGLAATTHPNYITKMEILCSNAAQRDMTDRTDVMEVRYVVNNLRFELGENYEEENPYVLSKKEYKDHKRRKSSAGGPPSPIEERTNGTGRRASNARKGSISLKMSNMRRESVLKRANLRLGGLRVLTCSGITSGIDGALYMVAAMVSDDSAEEVARVMCHDWKKGIVVDGTDV</sequence>
<dbReference type="InterPro" id="IPR052158">
    <property type="entry name" value="INH-QAR"/>
</dbReference>
<name>A0A4U0U4T6_9PEZI</name>
<dbReference type="InterPro" id="IPR029062">
    <property type="entry name" value="Class_I_gatase-like"/>
</dbReference>